<dbReference type="Proteomes" id="UP000030758">
    <property type="component" value="Unassembled WGS sequence"/>
</dbReference>
<protein>
    <submittedName>
        <fullName evidence="1">Uncharacterized protein</fullName>
    </submittedName>
</protein>
<evidence type="ECO:0000313" key="1">
    <source>
        <dbReference type="EMBL" id="KFD71470.1"/>
    </source>
</evidence>
<gene>
    <name evidence="1" type="ORF">M514_16402</name>
</gene>
<reference evidence="1" key="1">
    <citation type="journal article" date="2014" name="Nat. Genet.">
        <title>Genome and transcriptome of the porcine whipworm Trichuris suis.</title>
        <authorList>
            <person name="Jex A.R."/>
            <person name="Nejsum P."/>
            <person name="Schwarz E.M."/>
            <person name="Hu L."/>
            <person name="Young N.D."/>
            <person name="Hall R.S."/>
            <person name="Korhonen P.K."/>
            <person name="Liao S."/>
            <person name="Thamsborg S."/>
            <person name="Xia J."/>
            <person name="Xu P."/>
            <person name="Wang S."/>
            <person name="Scheerlinck J.P."/>
            <person name="Hofmann A."/>
            <person name="Sternberg P.W."/>
            <person name="Wang J."/>
            <person name="Gasser R.B."/>
        </authorList>
    </citation>
    <scope>NUCLEOTIDE SEQUENCE [LARGE SCALE GENOMIC DNA]</scope>
    <source>
        <strain evidence="1">DCEP-RM93F</strain>
    </source>
</reference>
<organism evidence="1">
    <name type="scientific">Trichuris suis</name>
    <name type="common">pig whipworm</name>
    <dbReference type="NCBI Taxonomy" id="68888"/>
    <lineage>
        <taxon>Eukaryota</taxon>
        <taxon>Metazoa</taxon>
        <taxon>Ecdysozoa</taxon>
        <taxon>Nematoda</taxon>
        <taxon>Enoplea</taxon>
        <taxon>Dorylaimia</taxon>
        <taxon>Trichinellida</taxon>
        <taxon>Trichuridae</taxon>
        <taxon>Trichuris</taxon>
    </lineage>
</organism>
<dbReference type="AlphaFoldDB" id="A0A085NPS4"/>
<proteinExistence type="predicted"/>
<name>A0A085NPS4_9BILA</name>
<dbReference type="EMBL" id="KL367482">
    <property type="protein sequence ID" value="KFD71470.1"/>
    <property type="molecule type" value="Genomic_DNA"/>
</dbReference>
<sequence length="76" mass="8701">MFVLRCFQSEICLPSNPSDRCVESFEKTEINEISSIRISTALLICQAFFHVLGFVCQRFVTGHPEEFGSLESKRQI</sequence>
<accession>A0A085NPS4</accession>